<protein>
    <submittedName>
        <fullName evidence="1">Uncharacterized protein</fullName>
    </submittedName>
</protein>
<reference evidence="1 2" key="1">
    <citation type="journal article" date="2014" name="Front. Microbiol.">
        <title>Population and genomic analysis of the genus Halorubrum.</title>
        <authorList>
            <person name="Fullmer M.S."/>
            <person name="Soucy S.M."/>
            <person name="Swithers K.S."/>
            <person name="Makkay A.M."/>
            <person name="Wheeler R."/>
            <person name="Ventosa A."/>
            <person name="Gogarten J.P."/>
            <person name="Papke R.T."/>
        </authorList>
    </citation>
    <scope>NUCLEOTIDE SEQUENCE [LARGE SCALE GENOMIC DNA]</scope>
    <source>
        <strain evidence="1 2">Cb34</strain>
    </source>
</reference>
<evidence type="ECO:0000313" key="2">
    <source>
        <dbReference type="Proteomes" id="UP000216308"/>
    </source>
</evidence>
<gene>
    <name evidence="1" type="ORF">DJ70_02985</name>
</gene>
<dbReference type="AlphaFoldDB" id="A0A256IPL0"/>
<evidence type="ECO:0000313" key="1">
    <source>
        <dbReference type="EMBL" id="OYR58499.1"/>
    </source>
</evidence>
<dbReference type="RefSeq" id="WP_094530005.1">
    <property type="nucleotide sequence ID" value="NZ_NHPJ01000032.1"/>
</dbReference>
<dbReference type="Proteomes" id="UP000216308">
    <property type="component" value="Unassembled WGS sequence"/>
</dbReference>
<accession>A0A256IPL0</accession>
<name>A0A256IPL0_9EURY</name>
<proteinExistence type="predicted"/>
<organism evidence="1 2">
    <name type="scientific">Halorubrum halodurans</name>
    <dbReference type="NCBI Taxonomy" id="1383851"/>
    <lineage>
        <taxon>Archaea</taxon>
        <taxon>Methanobacteriati</taxon>
        <taxon>Methanobacteriota</taxon>
        <taxon>Stenosarchaea group</taxon>
        <taxon>Halobacteria</taxon>
        <taxon>Halobacteriales</taxon>
        <taxon>Haloferacaceae</taxon>
        <taxon>Halorubrum</taxon>
    </lineage>
</organism>
<comment type="caution">
    <text evidence="1">The sequence shown here is derived from an EMBL/GenBank/DDBJ whole genome shotgun (WGS) entry which is preliminary data.</text>
</comment>
<keyword evidence="2" id="KW-1185">Reference proteome</keyword>
<dbReference type="EMBL" id="NHPJ01000032">
    <property type="protein sequence ID" value="OYR58499.1"/>
    <property type="molecule type" value="Genomic_DNA"/>
</dbReference>
<sequence>MTYTVTGRVYRVLENENAYEYEVTLLDDDEIVDSWNSLFETYSIHHRHLTHERAIAAVQEITNDVHEGHVTAWFNVE</sequence>